<comment type="caution">
    <text evidence="3">The sequence shown here is derived from an EMBL/GenBank/DDBJ whole genome shotgun (WGS) entry which is preliminary data.</text>
</comment>
<protein>
    <submittedName>
        <fullName evidence="3">Uncharacterized protein</fullName>
    </submittedName>
</protein>
<reference evidence="3 4" key="1">
    <citation type="submission" date="2019-06" db="EMBL/GenBank/DDBJ databases">
        <title>Draft genomes of female and male turbot (Scophthalmus maximus).</title>
        <authorList>
            <person name="Xu H."/>
            <person name="Xu X.-W."/>
            <person name="Shao C."/>
            <person name="Chen S."/>
        </authorList>
    </citation>
    <scope>NUCLEOTIDE SEQUENCE [LARGE SCALE GENOMIC DNA]</scope>
    <source>
        <strain evidence="3">Ysfricsl-2016a</strain>
        <tissue evidence="3">Blood</tissue>
    </source>
</reference>
<organism evidence="3 4">
    <name type="scientific">Scophthalmus maximus</name>
    <name type="common">Turbot</name>
    <name type="synonym">Psetta maxima</name>
    <dbReference type="NCBI Taxonomy" id="52904"/>
    <lineage>
        <taxon>Eukaryota</taxon>
        <taxon>Metazoa</taxon>
        <taxon>Chordata</taxon>
        <taxon>Craniata</taxon>
        <taxon>Vertebrata</taxon>
        <taxon>Euteleostomi</taxon>
        <taxon>Actinopterygii</taxon>
        <taxon>Neopterygii</taxon>
        <taxon>Teleostei</taxon>
        <taxon>Neoteleostei</taxon>
        <taxon>Acanthomorphata</taxon>
        <taxon>Carangaria</taxon>
        <taxon>Pleuronectiformes</taxon>
        <taxon>Pleuronectoidei</taxon>
        <taxon>Scophthalmidae</taxon>
        <taxon>Scophthalmus</taxon>
    </lineage>
</organism>
<name>A0A6A4RYC1_SCOMX</name>
<evidence type="ECO:0000256" key="1">
    <source>
        <dbReference type="SAM" id="MobiDB-lite"/>
    </source>
</evidence>
<keyword evidence="2" id="KW-1133">Transmembrane helix</keyword>
<dbReference type="AlphaFoldDB" id="A0A6A4RYC1"/>
<keyword evidence="2" id="KW-0472">Membrane</keyword>
<accession>A0A6A4RYC1</accession>
<feature type="transmembrane region" description="Helical" evidence="2">
    <location>
        <begin position="47"/>
        <end position="64"/>
    </location>
</feature>
<sequence>MRGETGSDGHLDKAPGGSSGSVCEPVQILVFSLRLFSSLLLSQGKNHSAAIVVVFLFHMIHRVTRRYMMQRLCHL</sequence>
<evidence type="ECO:0000313" key="3">
    <source>
        <dbReference type="EMBL" id="KAF0027836.1"/>
    </source>
</evidence>
<feature type="compositionally biased region" description="Basic and acidic residues" evidence="1">
    <location>
        <begin position="1"/>
        <end position="13"/>
    </location>
</feature>
<dbReference type="Proteomes" id="UP000438429">
    <property type="component" value="Unassembled WGS sequence"/>
</dbReference>
<feature type="region of interest" description="Disordered" evidence="1">
    <location>
        <begin position="1"/>
        <end position="22"/>
    </location>
</feature>
<evidence type="ECO:0000256" key="2">
    <source>
        <dbReference type="SAM" id="Phobius"/>
    </source>
</evidence>
<proteinExistence type="predicted"/>
<gene>
    <name evidence="3" type="ORF">F2P81_020577</name>
</gene>
<dbReference type="EMBL" id="VEVO01000018">
    <property type="protein sequence ID" value="KAF0027836.1"/>
    <property type="molecule type" value="Genomic_DNA"/>
</dbReference>
<keyword evidence="2" id="KW-0812">Transmembrane</keyword>
<evidence type="ECO:0000313" key="4">
    <source>
        <dbReference type="Proteomes" id="UP000438429"/>
    </source>
</evidence>